<name>A0AAV7G4V9_DENCH</name>
<evidence type="ECO:0000313" key="2">
    <source>
        <dbReference type="Proteomes" id="UP000775213"/>
    </source>
</evidence>
<proteinExistence type="predicted"/>
<dbReference type="EMBL" id="JAGFBR010000018">
    <property type="protein sequence ID" value="KAH0450649.1"/>
    <property type="molecule type" value="Genomic_DNA"/>
</dbReference>
<comment type="caution">
    <text evidence="1">The sequence shown here is derived from an EMBL/GenBank/DDBJ whole genome shotgun (WGS) entry which is preliminary data.</text>
</comment>
<evidence type="ECO:0000313" key="1">
    <source>
        <dbReference type="EMBL" id="KAH0450649.1"/>
    </source>
</evidence>
<organism evidence="1 2">
    <name type="scientific">Dendrobium chrysotoxum</name>
    <name type="common">Orchid</name>
    <dbReference type="NCBI Taxonomy" id="161865"/>
    <lineage>
        <taxon>Eukaryota</taxon>
        <taxon>Viridiplantae</taxon>
        <taxon>Streptophyta</taxon>
        <taxon>Embryophyta</taxon>
        <taxon>Tracheophyta</taxon>
        <taxon>Spermatophyta</taxon>
        <taxon>Magnoliopsida</taxon>
        <taxon>Liliopsida</taxon>
        <taxon>Asparagales</taxon>
        <taxon>Orchidaceae</taxon>
        <taxon>Epidendroideae</taxon>
        <taxon>Malaxideae</taxon>
        <taxon>Dendrobiinae</taxon>
        <taxon>Dendrobium</taxon>
    </lineage>
</organism>
<dbReference type="AlphaFoldDB" id="A0AAV7G4V9"/>
<keyword evidence="2" id="KW-1185">Reference proteome</keyword>
<protein>
    <submittedName>
        <fullName evidence="1">Uncharacterized protein</fullName>
    </submittedName>
</protein>
<dbReference type="Proteomes" id="UP000775213">
    <property type="component" value="Unassembled WGS sequence"/>
</dbReference>
<accession>A0AAV7G4V9</accession>
<gene>
    <name evidence="1" type="ORF">IEQ34_021341</name>
</gene>
<reference evidence="1 2" key="1">
    <citation type="journal article" date="2021" name="Hortic Res">
        <title>Chromosome-scale assembly of the Dendrobium chrysotoxum genome enhances the understanding of orchid evolution.</title>
        <authorList>
            <person name="Zhang Y."/>
            <person name="Zhang G.Q."/>
            <person name="Zhang D."/>
            <person name="Liu X.D."/>
            <person name="Xu X.Y."/>
            <person name="Sun W.H."/>
            <person name="Yu X."/>
            <person name="Zhu X."/>
            <person name="Wang Z.W."/>
            <person name="Zhao X."/>
            <person name="Zhong W.Y."/>
            <person name="Chen H."/>
            <person name="Yin W.L."/>
            <person name="Huang T."/>
            <person name="Niu S.C."/>
            <person name="Liu Z.J."/>
        </authorList>
    </citation>
    <scope>NUCLEOTIDE SEQUENCE [LARGE SCALE GENOMIC DNA]</scope>
    <source>
        <strain evidence="1">Lindl</strain>
    </source>
</reference>
<sequence length="282" mass="32004">MAPLFSLYLASGVGNPCSLQSQERHLLFISLYYKPNASKLIAIRMSGRVRFEVHACENLLLSGILELLMSTDLRGEPKKGTMKWSMKCQPIMSDGSFFLKGKQYMSPEATLQIIELGIQKRNQMRLALDSIRENGAPGVVKEELHKEAQQRMNYVLPIFLKCLMRFLTSSYAMALHQKMMWTLTTIETWKDLTWFNAGVRVGVGLGHGISLGIGIEVGLLMHFMHANVLNANVRCYNQGANIPAPNCYNPIRNPWKEKLQMSFKTFLSHLISYILVLCYLHS</sequence>